<dbReference type="OMA" id="FCMISSF"/>
<dbReference type="PANTHER" id="PTHR11040">
    <property type="entry name" value="ZINC/IRON TRANSPORTER"/>
    <property type="match status" value="1"/>
</dbReference>
<feature type="transmembrane region" description="Helical" evidence="5">
    <location>
        <begin position="241"/>
        <end position="262"/>
    </location>
</feature>
<dbReference type="Proteomes" id="UP000000305">
    <property type="component" value="Unassembled WGS sequence"/>
</dbReference>
<keyword evidence="3 5" id="KW-1133">Transmembrane helix</keyword>
<dbReference type="PhylomeDB" id="E9GGP5"/>
<dbReference type="HOGENOM" id="CLU_040462_1_0_1"/>
<feature type="transmembrane region" description="Helical" evidence="5">
    <location>
        <begin position="180"/>
        <end position="200"/>
    </location>
</feature>
<evidence type="ECO:0000256" key="3">
    <source>
        <dbReference type="ARBA" id="ARBA00022989"/>
    </source>
</evidence>
<sequence length="332" mass="36133">MEINKAKSIVLATLFVVTLLSCLLPLKLMDTIRNVADPVRKLRYSRVISLLNCFAGGVFLGTCLLDLFPEVQDNIDDVMVALKINSSFPFAEFLVVLGLFTVLIVEQISLDCKHEPSRQEIGEREPLLQGSSREVNATNADPEVSFLYGSGQPINEASHHSHSGHSHDSHHSANSSLRSLLLSVALSLHSIFEGLAIGLQKNVEEVLQIFAAVVLHKCVIAFGLSLNLVQSNLRTRVIIQLTLIFCLAAPIGLGIGMGVELISNSLEATILSGILQGMACGTFLYVTFFEVLPHELNSNDLRTPKMLFIILGFAASCAIVFLDPDTAKPRCP</sequence>
<dbReference type="AlphaFoldDB" id="E9GGP5"/>
<dbReference type="EMBL" id="GL732543">
    <property type="protein sequence ID" value="EFX81451.1"/>
    <property type="molecule type" value="Genomic_DNA"/>
</dbReference>
<evidence type="ECO:0000256" key="5">
    <source>
        <dbReference type="SAM" id="Phobius"/>
    </source>
</evidence>
<keyword evidence="2 5" id="KW-0812">Transmembrane</keyword>
<evidence type="ECO:0000313" key="7">
    <source>
        <dbReference type="Proteomes" id="UP000000305"/>
    </source>
</evidence>
<evidence type="ECO:0008006" key="8">
    <source>
        <dbReference type="Google" id="ProtNLM"/>
    </source>
</evidence>
<dbReference type="InterPro" id="IPR003689">
    <property type="entry name" value="ZIP"/>
</dbReference>
<organism evidence="6 7">
    <name type="scientific">Daphnia pulex</name>
    <name type="common">Water flea</name>
    <dbReference type="NCBI Taxonomy" id="6669"/>
    <lineage>
        <taxon>Eukaryota</taxon>
        <taxon>Metazoa</taxon>
        <taxon>Ecdysozoa</taxon>
        <taxon>Arthropoda</taxon>
        <taxon>Crustacea</taxon>
        <taxon>Branchiopoda</taxon>
        <taxon>Diplostraca</taxon>
        <taxon>Cladocera</taxon>
        <taxon>Anomopoda</taxon>
        <taxon>Daphniidae</taxon>
        <taxon>Daphnia</taxon>
    </lineage>
</organism>
<gene>
    <name evidence="6" type="ORF">DAPPUDRAFT_303498</name>
</gene>
<dbReference type="PANTHER" id="PTHR11040:SF140">
    <property type="entry name" value="ZRT (ZRT), IRT- (IRT-) LIKE PROTEIN TRANSPORTER"/>
    <property type="match status" value="1"/>
</dbReference>
<dbReference type="OrthoDB" id="448280at2759"/>
<protein>
    <recommendedName>
        <fullName evidence="8">Zinc transporter ZIP1</fullName>
    </recommendedName>
</protein>
<keyword evidence="4 5" id="KW-0472">Membrane</keyword>
<dbReference type="PROSITE" id="PS51257">
    <property type="entry name" value="PROKAR_LIPOPROTEIN"/>
    <property type="match status" value="1"/>
</dbReference>
<dbReference type="GO" id="GO:0005385">
    <property type="term" value="F:zinc ion transmembrane transporter activity"/>
    <property type="evidence" value="ECO:0000318"/>
    <property type="project" value="GO_Central"/>
</dbReference>
<feature type="transmembrane region" description="Helical" evidence="5">
    <location>
        <begin position="268"/>
        <end position="292"/>
    </location>
</feature>
<dbReference type="KEGG" id="dpx:DAPPUDRAFT_303498"/>
<evidence type="ECO:0000256" key="2">
    <source>
        <dbReference type="ARBA" id="ARBA00022692"/>
    </source>
</evidence>
<dbReference type="Pfam" id="PF02535">
    <property type="entry name" value="Zip"/>
    <property type="match status" value="1"/>
</dbReference>
<feature type="transmembrane region" description="Helical" evidence="5">
    <location>
        <begin position="304"/>
        <end position="322"/>
    </location>
</feature>
<evidence type="ECO:0000256" key="4">
    <source>
        <dbReference type="ARBA" id="ARBA00023136"/>
    </source>
</evidence>
<name>E9GGP5_DAPPU</name>
<feature type="transmembrane region" description="Helical" evidence="5">
    <location>
        <begin position="206"/>
        <end position="229"/>
    </location>
</feature>
<dbReference type="InParanoid" id="E9GGP5"/>
<dbReference type="GO" id="GO:0005886">
    <property type="term" value="C:plasma membrane"/>
    <property type="evidence" value="ECO:0000318"/>
    <property type="project" value="GO_Central"/>
</dbReference>
<feature type="transmembrane region" description="Helical" evidence="5">
    <location>
        <begin position="88"/>
        <end position="105"/>
    </location>
</feature>
<accession>E9GGP5</accession>
<reference evidence="6 7" key="1">
    <citation type="journal article" date="2011" name="Science">
        <title>The ecoresponsive genome of Daphnia pulex.</title>
        <authorList>
            <person name="Colbourne J.K."/>
            <person name="Pfrender M.E."/>
            <person name="Gilbert D."/>
            <person name="Thomas W.K."/>
            <person name="Tucker A."/>
            <person name="Oakley T.H."/>
            <person name="Tokishita S."/>
            <person name="Aerts A."/>
            <person name="Arnold G.J."/>
            <person name="Basu M.K."/>
            <person name="Bauer D.J."/>
            <person name="Caceres C.E."/>
            <person name="Carmel L."/>
            <person name="Casola C."/>
            <person name="Choi J.H."/>
            <person name="Detter J.C."/>
            <person name="Dong Q."/>
            <person name="Dusheyko S."/>
            <person name="Eads B.D."/>
            <person name="Frohlich T."/>
            <person name="Geiler-Samerotte K.A."/>
            <person name="Gerlach D."/>
            <person name="Hatcher P."/>
            <person name="Jogdeo S."/>
            <person name="Krijgsveld J."/>
            <person name="Kriventseva E.V."/>
            <person name="Kultz D."/>
            <person name="Laforsch C."/>
            <person name="Lindquist E."/>
            <person name="Lopez J."/>
            <person name="Manak J.R."/>
            <person name="Muller J."/>
            <person name="Pangilinan J."/>
            <person name="Patwardhan R.P."/>
            <person name="Pitluck S."/>
            <person name="Pritham E.J."/>
            <person name="Rechtsteiner A."/>
            <person name="Rho M."/>
            <person name="Rogozin I.B."/>
            <person name="Sakarya O."/>
            <person name="Salamov A."/>
            <person name="Schaack S."/>
            <person name="Shapiro H."/>
            <person name="Shiga Y."/>
            <person name="Skalitzky C."/>
            <person name="Smith Z."/>
            <person name="Souvorov A."/>
            <person name="Sung W."/>
            <person name="Tang Z."/>
            <person name="Tsuchiya D."/>
            <person name="Tu H."/>
            <person name="Vos H."/>
            <person name="Wang M."/>
            <person name="Wolf Y.I."/>
            <person name="Yamagata H."/>
            <person name="Yamada T."/>
            <person name="Ye Y."/>
            <person name="Shaw J.R."/>
            <person name="Andrews J."/>
            <person name="Crease T.J."/>
            <person name="Tang H."/>
            <person name="Lucas S.M."/>
            <person name="Robertson H.M."/>
            <person name="Bork P."/>
            <person name="Koonin E.V."/>
            <person name="Zdobnov E.M."/>
            <person name="Grigoriev I.V."/>
            <person name="Lynch M."/>
            <person name="Boore J.L."/>
        </authorList>
    </citation>
    <scope>NUCLEOTIDE SEQUENCE [LARGE SCALE GENOMIC DNA]</scope>
</reference>
<keyword evidence="7" id="KW-1185">Reference proteome</keyword>
<dbReference type="GO" id="GO:0071577">
    <property type="term" value="P:zinc ion transmembrane transport"/>
    <property type="evidence" value="ECO:0000318"/>
    <property type="project" value="GO_Central"/>
</dbReference>
<feature type="transmembrane region" description="Helical" evidence="5">
    <location>
        <begin position="6"/>
        <end position="26"/>
    </location>
</feature>
<proteinExistence type="predicted"/>
<evidence type="ECO:0000313" key="6">
    <source>
        <dbReference type="EMBL" id="EFX81451.1"/>
    </source>
</evidence>
<evidence type="ECO:0000256" key="1">
    <source>
        <dbReference type="ARBA" id="ARBA00004141"/>
    </source>
</evidence>
<comment type="subcellular location">
    <subcellularLocation>
        <location evidence="1">Membrane</location>
        <topology evidence="1">Multi-pass membrane protein</topology>
    </subcellularLocation>
</comment>
<dbReference type="eggNOG" id="KOG1558">
    <property type="taxonomic scope" value="Eukaryota"/>
</dbReference>
<feature type="transmembrane region" description="Helical" evidence="5">
    <location>
        <begin position="47"/>
        <end position="68"/>
    </location>
</feature>